<keyword evidence="2" id="KW-1133">Transmembrane helix</keyword>
<dbReference type="AlphaFoldDB" id="A0A423UCQ9"/>
<feature type="transmembrane region" description="Helical" evidence="2">
    <location>
        <begin position="240"/>
        <end position="262"/>
    </location>
</feature>
<dbReference type="EMBL" id="QRAJ01000009">
    <property type="protein sequence ID" value="ROT86458.1"/>
    <property type="molecule type" value="Genomic_DNA"/>
</dbReference>
<sequence length="1020" mass="105506">MTNDHVGHPLGNADHSPGGTEANRPEHEPGNRTEQHNAPGAPLNGGMPGATVSGSGNEAAQPRQSSPSQPYAPSPQGPQSPPVTQQVPGNTPPPSRNPMLEDLAKPHTWKGIGISTGIGLASAVILALITAGLLLIVQGSMLRDISASLSGLSGSSQSGGMSDSGAGTNFLQMLIIALVAGVSGQFSVEATSAAGSFGSVTVNAYLWLPVGLSGVALMIGAAFGVFLIARSGGPRDRWSVAINAALVGVCSALVYLIIAALLPSSIGTASGLASGTQVTLGGLTVRTVAMAFLLAGSGALGGYALAASTPDADNLFSAAWRWAHRARGAVRTVVESVVIYTAVFTVVGLLLLIAGAIKGQEMTGLLLFPLLFPALPILVFVAAALGSVSVITPGNAGSISLWSSSSSNPPAWLVIIVFVVLLLTSFYIALRVSARNTYDPSRAGWDKSWRSPLITAGIWLVLSFLVASFAAGIRLSGSLPSMLSMAGSGTMANVTLSPAPWFFILAALWAFLVEVVALTFGPAVVRSQPGLWRFLVGGTVPVQAPTGMQAPTVTTPEGSQTAVPQTSVLQNAGPQTAGPQADVPQSAGPQTAVQPPAMQGQTMPQPIQGAPAGQYPQTDQYPQSGQQPQPGQYPPPGAYPPGIAPAPMYTTAGAPAIGQTGTAPIPTGAPMGVPMAPPAAAVPAKPMSAQAKRMIIIAAIVVAVLAALGIAYPVLNATVFGARPVAERYLQSIESGQYERANGIADPQLEGGRDALLKDNAAKAGKRMSNVRISATRSNGNVETVSFTYTVAGRMQSDTISVSPSGSRYLFFKNWKVTTPLLKDLAIYTTDSMTALDINGITVTEKNASEASGSGSSAMTFKVYPGEYAVSAHKSKYVTSDTVTVVAASRYSATARAIRPKATRQLTTDIEAAIKQKLDVCARSTEMAPPGCPIRGYAFYGDDSYKDIKWSITSYPRVSSVSLTGGSFYTSRGSATLSYQQKSFFDDSWEPQSDRTSIYLSGSFTLNGDELKVDLDDSGY</sequence>
<evidence type="ECO:0000313" key="4">
    <source>
        <dbReference type="Proteomes" id="UP000285266"/>
    </source>
</evidence>
<feature type="transmembrane region" description="Helical" evidence="2">
    <location>
        <begin position="206"/>
        <end position="228"/>
    </location>
</feature>
<name>A0A423UCQ9_9BIFI</name>
<feature type="transmembrane region" description="Helical" evidence="2">
    <location>
        <begin position="364"/>
        <end position="391"/>
    </location>
</feature>
<comment type="caution">
    <text evidence="3">The sequence shown here is derived from an EMBL/GenBank/DDBJ whole genome shotgun (WGS) entry which is preliminary data.</text>
</comment>
<evidence type="ECO:0000313" key="3">
    <source>
        <dbReference type="EMBL" id="ROT86458.1"/>
    </source>
</evidence>
<feature type="compositionally biased region" description="Polar residues" evidence="1">
    <location>
        <begin position="587"/>
        <end position="605"/>
    </location>
</feature>
<keyword evidence="2" id="KW-0472">Membrane</keyword>
<feature type="compositionally biased region" description="Pro residues" evidence="1">
    <location>
        <begin position="631"/>
        <end position="644"/>
    </location>
</feature>
<evidence type="ECO:0000256" key="2">
    <source>
        <dbReference type="SAM" id="Phobius"/>
    </source>
</evidence>
<reference evidence="3 4" key="1">
    <citation type="submission" date="2018-07" db="EMBL/GenBank/DDBJ databases">
        <title>The role of parmesan cheese in vectoring bovine microbiota.</title>
        <authorList>
            <person name="Lugli G.A."/>
            <person name="Milani C."/>
        </authorList>
    </citation>
    <scope>NUCLEOTIDE SEQUENCE [LARGE SCALE GENOMIC DNA]</scope>
    <source>
        <strain evidence="3 4">BMONG18</strain>
    </source>
</reference>
<proteinExistence type="predicted"/>
<feature type="transmembrane region" description="Helical" evidence="2">
    <location>
        <begin position="337"/>
        <end position="357"/>
    </location>
</feature>
<feature type="transmembrane region" description="Helical" evidence="2">
    <location>
        <begin position="112"/>
        <end position="137"/>
    </location>
</feature>
<feature type="region of interest" description="Disordered" evidence="1">
    <location>
        <begin position="1"/>
        <end position="102"/>
    </location>
</feature>
<feature type="transmembrane region" description="Helical" evidence="2">
    <location>
        <begin position="501"/>
        <end position="525"/>
    </location>
</feature>
<feature type="region of interest" description="Disordered" evidence="1">
    <location>
        <begin position="570"/>
        <end position="669"/>
    </location>
</feature>
<dbReference type="Proteomes" id="UP000285266">
    <property type="component" value="Unassembled WGS sequence"/>
</dbReference>
<feature type="compositionally biased region" description="Low complexity" evidence="1">
    <location>
        <begin position="616"/>
        <end position="630"/>
    </location>
</feature>
<feature type="compositionally biased region" description="Pro residues" evidence="1">
    <location>
        <begin position="70"/>
        <end position="81"/>
    </location>
</feature>
<gene>
    <name evidence="3" type="ORF">BMONG18_1418</name>
</gene>
<feature type="compositionally biased region" description="Basic and acidic residues" evidence="1">
    <location>
        <begin position="23"/>
        <end position="35"/>
    </location>
</feature>
<feature type="transmembrane region" description="Helical" evidence="2">
    <location>
        <begin position="411"/>
        <end position="432"/>
    </location>
</feature>
<keyword evidence="2" id="KW-0812">Transmembrane</keyword>
<organism evidence="3 4">
    <name type="scientific">Bifidobacterium mongoliense</name>
    <dbReference type="NCBI Taxonomy" id="518643"/>
    <lineage>
        <taxon>Bacteria</taxon>
        <taxon>Bacillati</taxon>
        <taxon>Actinomycetota</taxon>
        <taxon>Actinomycetes</taxon>
        <taxon>Bifidobacteriales</taxon>
        <taxon>Bifidobacteriaceae</taxon>
        <taxon>Bifidobacterium</taxon>
    </lineage>
</organism>
<feature type="transmembrane region" description="Helical" evidence="2">
    <location>
        <begin position="453"/>
        <end position="475"/>
    </location>
</feature>
<dbReference type="RefSeq" id="WP_123645198.1">
    <property type="nucleotide sequence ID" value="NZ_JBBMLG010000005.1"/>
</dbReference>
<feature type="transmembrane region" description="Helical" evidence="2">
    <location>
        <begin position="166"/>
        <end position="186"/>
    </location>
</feature>
<evidence type="ECO:0000256" key="1">
    <source>
        <dbReference type="SAM" id="MobiDB-lite"/>
    </source>
</evidence>
<accession>A0A423UCQ9</accession>
<protein>
    <submittedName>
        <fullName evidence="3">Heme utilization protein</fullName>
    </submittedName>
</protein>
<feature type="transmembrane region" description="Helical" evidence="2">
    <location>
        <begin position="695"/>
        <end position="715"/>
    </location>
</feature>